<accession>A0ABW1EBI9</accession>
<dbReference type="Gene3D" id="3.40.630.30">
    <property type="match status" value="1"/>
</dbReference>
<dbReference type="InterPro" id="IPR016181">
    <property type="entry name" value="Acyl_CoA_acyltransferase"/>
</dbReference>
<keyword evidence="2 4" id="KW-0012">Acyltransferase</keyword>
<evidence type="ECO:0000259" key="3">
    <source>
        <dbReference type="PROSITE" id="PS51186"/>
    </source>
</evidence>
<dbReference type="PANTHER" id="PTHR43877:SF1">
    <property type="entry name" value="ACETYLTRANSFERASE"/>
    <property type="match status" value="1"/>
</dbReference>
<dbReference type="SUPFAM" id="SSF55729">
    <property type="entry name" value="Acyl-CoA N-acyltransferases (Nat)"/>
    <property type="match status" value="1"/>
</dbReference>
<feature type="domain" description="N-acetyltransferase" evidence="3">
    <location>
        <begin position="17"/>
        <end position="194"/>
    </location>
</feature>
<proteinExistence type="predicted"/>
<dbReference type="PROSITE" id="PS51186">
    <property type="entry name" value="GNAT"/>
    <property type="match status" value="1"/>
</dbReference>
<dbReference type="Proteomes" id="UP001596091">
    <property type="component" value="Unassembled WGS sequence"/>
</dbReference>
<keyword evidence="1 4" id="KW-0808">Transferase</keyword>
<dbReference type="InterPro" id="IPR050832">
    <property type="entry name" value="Bact_Acetyltransf"/>
</dbReference>
<dbReference type="EMBL" id="JBHSPH010000001">
    <property type="protein sequence ID" value="MFC5861324.1"/>
    <property type="molecule type" value="Genomic_DNA"/>
</dbReference>
<reference evidence="5" key="1">
    <citation type="journal article" date="2019" name="Int. J. Syst. Evol. Microbiol.">
        <title>The Global Catalogue of Microorganisms (GCM) 10K type strain sequencing project: providing services to taxonomists for standard genome sequencing and annotation.</title>
        <authorList>
            <consortium name="The Broad Institute Genomics Platform"/>
            <consortium name="The Broad Institute Genome Sequencing Center for Infectious Disease"/>
            <person name="Wu L."/>
            <person name="Ma J."/>
        </authorList>
    </citation>
    <scope>NUCLEOTIDE SEQUENCE [LARGE SCALE GENOMIC DNA]</scope>
    <source>
        <strain evidence="5">JCM 4087</strain>
    </source>
</reference>
<sequence>MVLRYSVHTMPGEKNRWQIRVARQEDIPALHRLIEHSVRGLQAGDYSPNQIEGALGTVLGLDTQLIRDETYFVAEAISPGASSPRLAACGGWSKRKTLFGSDNASVREPELLDPATDAAKIRAIFVHPDFARQGFGTAILAHVEAVAFAAGFRHFEMGSTLTGVPLYRLRGYSEIERIEVRLGNGEVLPVIRMTKG</sequence>
<dbReference type="EC" id="2.3.-.-" evidence="4"/>
<dbReference type="GO" id="GO:0016746">
    <property type="term" value="F:acyltransferase activity"/>
    <property type="evidence" value="ECO:0007669"/>
    <property type="project" value="UniProtKB-KW"/>
</dbReference>
<keyword evidence="5" id="KW-1185">Reference proteome</keyword>
<dbReference type="CDD" id="cd04301">
    <property type="entry name" value="NAT_SF"/>
    <property type="match status" value="1"/>
</dbReference>
<dbReference type="InterPro" id="IPR000182">
    <property type="entry name" value="GNAT_dom"/>
</dbReference>
<evidence type="ECO:0000313" key="4">
    <source>
        <dbReference type="EMBL" id="MFC5861324.1"/>
    </source>
</evidence>
<evidence type="ECO:0000313" key="5">
    <source>
        <dbReference type="Proteomes" id="UP001596091"/>
    </source>
</evidence>
<organism evidence="4 5">
    <name type="scientific">Acidicapsa dinghuensis</name>
    <dbReference type="NCBI Taxonomy" id="2218256"/>
    <lineage>
        <taxon>Bacteria</taxon>
        <taxon>Pseudomonadati</taxon>
        <taxon>Acidobacteriota</taxon>
        <taxon>Terriglobia</taxon>
        <taxon>Terriglobales</taxon>
        <taxon>Acidobacteriaceae</taxon>
        <taxon>Acidicapsa</taxon>
    </lineage>
</organism>
<dbReference type="Pfam" id="PF00583">
    <property type="entry name" value="Acetyltransf_1"/>
    <property type="match status" value="1"/>
</dbReference>
<dbReference type="PANTHER" id="PTHR43877">
    <property type="entry name" value="AMINOALKYLPHOSPHONATE N-ACETYLTRANSFERASE-RELATED-RELATED"/>
    <property type="match status" value="1"/>
</dbReference>
<gene>
    <name evidence="4" type="ORF">ACFPT7_03375</name>
</gene>
<dbReference type="RefSeq" id="WP_263333928.1">
    <property type="nucleotide sequence ID" value="NZ_JAGSYH010000002.1"/>
</dbReference>
<protein>
    <submittedName>
        <fullName evidence="4">GNAT family N-acetyltransferase</fullName>
        <ecNumber evidence="4">2.3.-.-</ecNumber>
    </submittedName>
</protein>
<evidence type="ECO:0000256" key="1">
    <source>
        <dbReference type="ARBA" id="ARBA00022679"/>
    </source>
</evidence>
<evidence type="ECO:0000256" key="2">
    <source>
        <dbReference type="ARBA" id="ARBA00023315"/>
    </source>
</evidence>
<comment type="caution">
    <text evidence="4">The sequence shown here is derived from an EMBL/GenBank/DDBJ whole genome shotgun (WGS) entry which is preliminary data.</text>
</comment>
<name>A0ABW1EBI9_9BACT</name>